<dbReference type="Proteomes" id="UP000030108">
    <property type="component" value="Unassembled WGS sequence"/>
</dbReference>
<dbReference type="InterPro" id="IPR008906">
    <property type="entry name" value="HATC_C_dom"/>
</dbReference>
<feature type="domain" description="HAT C-terminal dimerisation" evidence="7">
    <location>
        <begin position="764"/>
        <end position="842"/>
    </location>
</feature>
<dbReference type="GO" id="GO:0008270">
    <property type="term" value="F:zinc ion binding"/>
    <property type="evidence" value="ECO:0007669"/>
    <property type="project" value="UniProtKB-KW"/>
</dbReference>
<dbReference type="OrthoDB" id="3259198at2759"/>
<dbReference type="AlphaFoldDB" id="X8J2Q1"/>
<protein>
    <submittedName>
        <fullName evidence="8">HAT family dimerization protein</fullName>
    </submittedName>
</protein>
<keyword evidence="4" id="KW-0862">Zinc</keyword>
<evidence type="ECO:0000256" key="1">
    <source>
        <dbReference type="ARBA" id="ARBA00004123"/>
    </source>
</evidence>
<evidence type="ECO:0000256" key="4">
    <source>
        <dbReference type="ARBA" id="ARBA00022833"/>
    </source>
</evidence>
<dbReference type="InterPro" id="IPR012337">
    <property type="entry name" value="RNaseH-like_sf"/>
</dbReference>
<dbReference type="SUPFAM" id="SSF53098">
    <property type="entry name" value="Ribonuclease H-like"/>
    <property type="match status" value="1"/>
</dbReference>
<comment type="subcellular location">
    <subcellularLocation>
        <location evidence="1">Nucleus</location>
    </subcellularLocation>
</comment>
<comment type="caution">
    <text evidence="8">The sequence shown here is derived from an EMBL/GenBank/DDBJ whole genome shotgun (WGS) entry which is preliminary data.</text>
</comment>
<feature type="region of interest" description="Disordered" evidence="6">
    <location>
        <begin position="693"/>
        <end position="713"/>
    </location>
</feature>
<dbReference type="Pfam" id="PF05699">
    <property type="entry name" value="Dimer_Tnp_hAT"/>
    <property type="match status" value="1"/>
</dbReference>
<evidence type="ECO:0000259" key="7">
    <source>
        <dbReference type="Pfam" id="PF05699"/>
    </source>
</evidence>
<dbReference type="GO" id="GO:0005634">
    <property type="term" value="C:nucleus"/>
    <property type="evidence" value="ECO:0007669"/>
    <property type="project" value="UniProtKB-SubCell"/>
</dbReference>
<evidence type="ECO:0000256" key="3">
    <source>
        <dbReference type="ARBA" id="ARBA00022771"/>
    </source>
</evidence>
<evidence type="ECO:0000256" key="2">
    <source>
        <dbReference type="ARBA" id="ARBA00022723"/>
    </source>
</evidence>
<feature type="region of interest" description="Disordered" evidence="6">
    <location>
        <begin position="656"/>
        <end position="680"/>
    </location>
</feature>
<dbReference type="EMBL" id="JATN01000322">
    <property type="protein sequence ID" value="EUC56598.1"/>
    <property type="molecule type" value="Genomic_DNA"/>
</dbReference>
<name>X8J2Q1_9AGAM</name>
<evidence type="ECO:0000256" key="6">
    <source>
        <dbReference type="SAM" id="MobiDB-lite"/>
    </source>
</evidence>
<keyword evidence="5" id="KW-0539">Nucleus</keyword>
<organism evidence="8 9">
    <name type="scientific">Rhizoctonia solani AG-3 Rhs1AP</name>
    <dbReference type="NCBI Taxonomy" id="1086054"/>
    <lineage>
        <taxon>Eukaryota</taxon>
        <taxon>Fungi</taxon>
        <taxon>Dikarya</taxon>
        <taxon>Basidiomycota</taxon>
        <taxon>Agaricomycotina</taxon>
        <taxon>Agaricomycetes</taxon>
        <taxon>Cantharellales</taxon>
        <taxon>Ceratobasidiaceae</taxon>
        <taxon>Rhizoctonia</taxon>
    </lineage>
</organism>
<gene>
    <name evidence="8" type="ORF">RSOL_189450</name>
</gene>
<dbReference type="GO" id="GO:0046983">
    <property type="term" value="F:protein dimerization activity"/>
    <property type="evidence" value="ECO:0007669"/>
    <property type="project" value="InterPro"/>
</dbReference>
<accession>X8J2Q1</accession>
<evidence type="ECO:0000313" key="9">
    <source>
        <dbReference type="Proteomes" id="UP000030108"/>
    </source>
</evidence>
<sequence>MTRLCYCGSGYYCPEHPHIPAFSQQQAASGVPLPASANDMHPNFSLVNSTVSASRPPERVFQDHNLARGSQPSTFASVQQGRNDTSAPTGSQKRSAIGVPTPPASKRLRGLATSANPRALAPLHQIEIARRAAASIPAPYYVDAQTEAAKREQAARAIDCWYLTVGDNHEAEPSEEVKTNLRISDQKRLEAIQLDLRKPQTPRIRCTECLKFGNWRTWKNNYNGGSAYHIREHLVKEHYSAYLAACQQINYTPADRRGSVPLDDEVKEPLTSEGIARYLTEWFAEDDISFNMVSHRGFRRFINYIGQGKVTAKDLPDRHTRKRLRHRRQVNRLIAFRVIEGTHAGAHLAETFFEVMEDFGITHKLGWITMDNATNNDSMMVQLEEYMVTQGMDFDRHGNRLRCFPHVVNLAVQDILNALPASAAEYRSALSQQGLKLDDESEAYLSAFLFELLNRIRKTITALRRTQRRQGLRRTIVEGNTDKSWTLKLLELKLDCPTRWSSTRDMIERLLYLYPAVSRYIASDPSLAEYAITHADYEVLHDILTVLSFAHRTQELLSSDKVPTLAFAIPLYHALVEQWGQLQTALPALSHAIGAGIKKIKLYLDKTRSSPVHIVAMALNPSIGYDWFDQNCSSEEASNARVVVKRHMLRCLEEQQRERSESSVLHARPSGDPAETATRRLNTGYSSLLASGLDKRPASRRFPTPARSNPVSTHLAHVAVTPSTTASPHPSATSTHTPTLLVSRRLESNRALNEATVELEHRKFEEEQIVAPEDLKGFTPIDFWLARSDNLPLVYRVALDVLPAQASSVSSERVFSSSKLTCTQHRNHISAPNVGALQILKHSLRSQRDTPLVETSETLDFMTHHRDDFAGDGAIVTVD</sequence>
<feature type="compositionally biased region" description="Polar residues" evidence="6">
    <location>
        <begin position="68"/>
        <end position="94"/>
    </location>
</feature>
<feature type="non-terminal residue" evidence="8">
    <location>
        <position position="879"/>
    </location>
</feature>
<reference evidence="9" key="1">
    <citation type="journal article" date="2014" name="Genome Announc.">
        <title>Draft genome sequence of the plant-pathogenic soil fungus Rhizoctonia solani anastomosis group 3 strain Rhs1AP.</title>
        <authorList>
            <person name="Cubeta M.A."/>
            <person name="Thomas E."/>
            <person name="Dean R.A."/>
            <person name="Jabaji S."/>
            <person name="Neate S.M."/>
            <person name="Tavantzis S."/>
            <person name="Toda T."/>
            <person name="Vilgalys R."/>
            <person name="Bharathan N."/>
            <person name="Fedorova-Abrams N."/>
            <person name="Pakala S.B."/>
            <person name="Pakala S.M."/>
            <person name="Zafar N."/>
            <person name="Joardar V."/>
            <person name="Losada L."/>
            <person name="Nierman W.C."/>
        </authorList>
    </citation>
    <scope>NUCLEOTIDE SEQUENCE [LARGE SCALE GENOMIC DNA]</scope>
    <source>
        <strain evidence="9">AG-3</strain>
    </source>
</reference>
<proteinExistence type="predicted"/>
<feature type="region of interest" description="Disordered" evidence="6">
    <location>
        <begin position="64"/>
        <end position="105"/>
    </location>
</feature>
<keyword evidence="3" id="KW-0863">Zinc-finger</keyword>
<keyword evidence="2" id="KW-0479">Metal-binding</keyword>
<evidence type="ECO:0000313" key="8">
    <source>
        <dbReference type="EMBL" id="EUC56598.1"/>
    </source>
</evidence>
<dbReference type="PANTHER" id="PTHR46481">
    <property type="entry name" value="ZINC FINGER BED DOMAIN-CONTAINING PROTEIN 4"/>
    <property type="match status" value="1"/>
</dbReference>
<dbReference type="InterPro" id="IPR052035">
    <property type="entry name" value="ZnF_BED_domain_contain"/>
</dbReference>
<evidence type="ECO:0000256" key="5">
    <source>
        <dbReference type="ARBA" id="ARBA00023242"/>
    </source>
</evidence>
<dbReference type="PANTHER" id="PTHR46481:SF10">
    <property type="entry name" value="ZINC FINGER BED DOMAIN-CONTAINING PROTEIN 39"/>
    <property type="match status" value="1"/>
</dbReference>